<protein>
    <submittedName>
        <fullName evidence="4">NAD(P)H-quinone oxidoreductase</fullName>
    </submittedName>
</protein>
<dbReference type="GO" id="GO:0016651">
    <property type="term" value="F:oxidoreductase activity, acting on NAD(P)H"/>
    <property type="evidence" value="ECO:0007669"/>
    <property type="project" value="TreeGrafter"/>
</dbReference>
<proteinExistence type="predicted"/>
<accession>A0A4Y6UVR9</accession>
<dbReference type="Pfam" id="PF00107">
    <property type="entry name" value="ADH_zinc_N"/>
    <property type="match status" value="1"/>
</dbReference>
<reference evidence="4 5" key="1">
    <citation type="submission" date="2019-06" db="EMBL/GenBank/DDBJ databases">
        <title>Saccharibacillus brassicae sp. nov., an endophytic bacterium isolated from Chinese cabbage seeds (Brassica pekinensis).</title>
        <authorList>
            <person name="Jiang L."/>
            <person name="Lee J."/>
            <person name="Kim S.W."/>
        </authorList>
    </citation>
    <scope>NUCLEOTIDE SEQUENCE [LARGE SCALE GENOMIC DNA]</scope>
    <source>
        <strain evidence="5">KCTC 43072 / ATSA2</strain>
    </source>
</reference>
<dbReference type="InterPro" id="IPR013154">
    <property type="entry name" value="ADH-like_N"/>
</dbReference>
<dbReference type="GO" id="GO:0070402">
    <property type="term" value="F:NADPH binding"/>
    <property type="evidence" value="ECO:0007669"/>
    <property type="project" value="TreeGrafter"/>
</dbReference>
<evidence type="ECO:0000256" key="2">
    <source>
        <dbReference type="ARBA" id="ARBA00023002"/>
    </source>
</evidence>
<dbReference type="InterPro" id="IPR011032">
    <property type="entry name" value="GroES-like_sf"/>
</dbReference>
<dbReference type="NCBIfam" id="TIGR02824">
    <property type="entry name" value="quinone_pig3"/>
    <property type="match status" value="1"/>
</dbReference>
<evidence type="ECO:0000313" key="4">
    <source>
        <dbReference type="EMBL" id="QDH20357.1"/>
    </source>
</evidence>
<dbReference type="SUPFAM" id="SSF50129">
    <property type="entry name" value="GroES-like"/>
    <property type="match status" value="1"/>
</dbReference>
<dbReference type="EMBL" id="CP041217">
    <property type="protein sequence ID" value="QDH20357.1"/>
    <property type="molecule type" value="Genomic_DNA"/>
</dbReference>
<organism evidence="4 5">
    <name type="scientific">Saccharibacillus brassicae</name>
    <dbReference type="NCBI Taxonomy" id="2583377"/>
    <lineage>
        <taxon>Bacteria</taxon>
        <taxon>Bacillati</taxon>
        <taxon>Bacillota</taxon>
        <taxon>Bacilli</taxon>
        <taxon>Bacillales</taxon>
        <taxon>Paenibacillaceae</taxon>
        <taxon>Saccharibacillus</taxon>
    </lineage>
</organism>
<dbReference type="InterPro" id="IPR036291">
    <property type="entry name" value="NAD(P)-bd_dom_sf"/>
</dbReference>
<dbReference type="Gene3D" id="3.90.180.10">
    <property type="entry name" value="Medium-chain alcohol dehydrogenases, catalytic domain"/>
    <property type="match status" value="1"/>
</dbReference>
<feature type="domain" description="Enoyl reductase (ER)" evidence="3">
    <location>
        <begin position="12"/>
        <end position="324"/>
    </location>
</feature>
<dbReference type="InterPro" id="IPR014189">
    <property type="entry name" value="Quinone_OxRdtase_PIG3"/>
</dbReference>
<evidence type="ECO:0000313" key="5">
    <source>
        <dbReference type="Proteomes" id="UP000316968"/>
    </source>
</evidence>
<name>A0A4Y6UVR9_SACBS</name>
<keyword evidence="5" id="KW-1185">Reference proteome</keyword>
<keyword evidence="1" id="KW-0521">NADP</keyword>
<dbReference type="RefSeq" id="WP_141446799.1">
    <property type="nucleotide sequence ID" value="NZ_CP041217.1"/>
</dbReference>
<evidence type="ECO:0000256" key="1">
    <source>
        <dbReference type="ARBA" id="ARBA00022857"/>
    </source>
</evidence>
<gene>
    <name evidence="4" type="ORF">FFV09_05460</name>
</gene>
<evidence type="ECO:0000259" key="3">
    <source>
        <dbReference type="SMART" id="SM00829"/>
    </source>
</evidence>
<dbReference type="Pfam" id="PF08240">
    <property type="entry name" value="ADH_N"/>
    <property type="match status" value="1"/>
</dbReference>
<dbReference type="SMART" id="SM00829">
    <property type="entry name" value="PKS_ER"/>
    <property type="match status" value="1"/>
</dbReference>
<dbReference type="InterPro" id="IPR020843">
    <property type="entry name" value="ER"/>
</dbReference>
<dbReference type="InterPro" id="IPR013149">
    <property type="entry name" value="ADH-like_C"/>
</dbReference>
<keyword evidence="2" id="KW-0560">Oxidoreductase</keyword>
<sequence length="330" mass="35633">MKAIIVEHKQPEQANGLTLTELPAPIPAEGELLVKVRAAAVNRTDIVTREGQSGYAVNPVLGVEIAGVVEQADGNSGFAPGDRVMGLVNGGGYAEYAVMPAERAMKIPDAYSFAEAAAVPEVFLTAYQTLYWIGRLQPHESVLIHAGASGVGTAAIQLAKTLSRAQVIVTAGSEEKLDFCRNLGADVGINYKTQSFEQEVLQATDGQGVDLILDFVGADYWDKNLASIKKEGRWVLIGILGGVQVEQVNLFALMSKCVQLTGTLLTPRSDAYKARLTADFVSEVFPRIERGEIKPIVDTVFPLEQAIEAQRHMEENRNIGKIILQVGKED</sequence>
<dbReference type="PANTHER" id="PTHR48106">
    <property type="entry name" value="QUINONE OXIDOREDUCTASE PIG3-RELATED"/>
    <property type="match status" value="1"/>
</dbReference>
<dbReference type="KEGG" id="saca:FFV09_05460"/>
<dbReference type="SUPFAM" id="SSF51735">
    <property type="entry name" value="NAD(P)-binding Rossmann-fold domains"/>
    <property type="match status" value="1"/>
</dbReference>
<dbReference type="Proteomes" id="UP000316968">
    <property type="component" value="Chromosome"/>
</dbReference>
<dbReference type="PANTHER" id="PTHR48106:SF18">
    <property type="entry name" value="QUINONE OXIDOREDUCTASE PIG3"/>
    <property type="match status" value="1"/>
</dbReference>
<dbReference type="AlphaFoldDB" id="A0A4Y6UVR9"/>
<dbReference type="OrthoDB" id="9787435at2"/>
<dbReference type="Gene3D" id="3.40.50.720">
    <property type="entry name" value="NAD(P)-binding Rossmann-like Domain"/>
    <property type="match status" value="1"/>
</dbReference>
<dbReference type="CDD" id="cd05276">
    <property type="entry name" value="p53_inducible_oxidoreductase"/>
    <property type="match status" value="1"/>
</dbReference>